<dbReference type="PANTHER" id="PTHR34039">
    <property type="entry name" value="UPF0102 PROTEIN YRAN"/>
    <property type="match status" value="1"/>
</dbReference>
<dbReference type="AlphaFoldDB" id="A0A0H5D1I5"/>
<dbReference type="GO" id="GO:0003676">
    <property type="term" value="F:nucleic acid binding"/>
    <property type="evidence" value="ECO:0007669"/>
    <property type="project" value="InterPro"/>
</dbReference>
<dbReference type="RefSeq" id="WP_050673014.1">
    <property type="nucleotide sequence ID" value="NZ_CVRL01000013.1"/>
</dbReference>
<sequence>MQGGAGSDKGARTTRQRRGAQSHHAGHAAEELVARHYERIGCTVAARRWRKGGSEIDLILRQGAMVIFVEVKHSRSRDSAVARISETQMQRMMLSAARFLEGEPKGSLTDCRIDVALVDGTGHVEVLENAYGQG</sequence>
<accession>A0A0H5D1I5</accession>
<evidence type="ECO:0000313" key="4">
    <source>
        <dbReference type="EMBL" id="CRL10608.1"/>
    </source>
</evidence>
<dbReference type="STRING" id="481446.NIT7645_00062"/>
<protein>
    <recommendedName>
        <fullName evidence="2">UPF0102 protein NIT7321_01454</fullName>
    </recommendedName>
</protein>
<organism evidence="4 5">
    <name type="scientific">Phaeobacter italicus</name>
    <dbReference type="NCBI Taxonomy" id="481446"/>
    <lineage>
        <taxon>Bacteria</taxon>
        <taxon>Pseudomonadati</taxon>
        <taxon>Pseudomonadota</taxon>
        <taxon>Alphaproteobacteria</taxon>
        <taxon>Rhodobacterales</taxon>
        <taxon>Roseobacteraceae</taxon>
        <taxon>Phaeobacter</taxon>
    </lineage>
</organism>
<feature type="region of interest" description="Disordered" evidence="3">
    <location>
        <begin position="1"/>
        <end position="27"/>
    </location>
</feature>
<dbReference type="HAMAP" id="MF_00048">
    <property type="entry name" value="UPF0102"/>
    <property type="match status" value="1"/>
</dbReference>
<proteinExistence type="inferred from homology"/>
<dbReference type="EMBL" id="CVRL01000013">
    <property type="protein sequence ID" value="CRL10608.1"/>
    <property type="molecule type" value="Genomic_DNA"/>
</dbReference>
<dbReference type="Gene3D" id="3.40.1350.10">
    <property type="match status" value="1"/>
</dbReference>
<evidence type="ECO:0000256" key="3">
    <source>
        <dbReference type="SAM" id="MobiDB-lite"/>
    </source>
</evidence>
<name>A0A0H5D1I5_9RHOB</name>
<evidence type="ECO:0000256" key="1">
    <source>
        <dbReference type="ARBA" id="ARBA00006738"/>
    </source>
</evidence>
<dbReference type="Pfam" id="PF02021">
    <property type="entry name" value="UPF0102"/>
    <property type="match status" value="1"/>
</dbReference>
<dbReference type="InterPro" id="IPR011335">
    <property type="entry name" value="Restrct_endonuc-II-like"/>
</dbReference>
<comment type="similarity">
    <text evidence="1 2">Belongs to the UPF0102 family.</text>
</comment>
<dbReference type="PANTHER" id="PTHR34039:SF1">
    <property type="entry name" value="UPF0102 PROTEIN YRAN"/>
    <property type="match status" value="1"/>
</dbReference>
<reference evidence="5" key="1">
    <citation type="submission" date="2015-05" db="EMBL/GenBank/DDBJ databases">
        <authorList>
            <person name="Rodrigo-Torres Lidia"/>
            <person name="Arahal R.David."/>
        </authorList>
    </citation>
    <scope>NUCLEOTIDE SEQUENCE [LARGE SCALE GENOMIC DNA]</scope>
    <source>
        <strain evidence="5">CECT 7321</strain>
    </source>
</reference>
<keyword evidence="5" id="KW-1185">Reference proteome</keyword>
<dbReference type="SUPFAM" id="SSF52980">
    <property type="entry name" value="Restriction endonuclease-like"/>
    <property type="match status" value="1"/>
</dbReference>
<evidence type="ECO:0000256" key="2">
    <source>
        <dbReference type="HAMAP-Rule" id="MF_00048"/>
    </source>
</evidence>
<evidence type="ECO:0000313" key="5">
    <source>
        <dbReference type="Proteomes" id="UP000043764"/>
    </source>
</evidence>
<feature type="compositionally biased region" description="Basic residues" evidence="3">
    <location>
        <begin position="12"/>
        <end position="26"/>
    </location>
</feature>
<dbReference type="InterPro" id="IPR011856">
    <property type="entry name" value="tRNA_endonuc-like_dom_sf"/>
</dbReference>
<gene>
    <name evidence="4" type="ORF">NIT7321_01454</name>
</gene>
<dbReference type="Proteomes" id="UP000043764">
    <property type="component" value="Unassembled WGS sequence"/>
</dbReference>
<dbReference type="InterPro" id="IPR003509">
    <property type="entry name" value="UPF0102_YraN-like"/>
</dbReference>